<keyword evidence="2 7" id="KW-0479">Metal-binding</keyword>
<dbReference type="HAMAP" id="MF_00657">
    <property type="entry name" value="Hydroxyl_YbiX"/>
    <property type="match status" value="1"/>
</dbReference>
<dbReference type="PANTHER" id="PTHR41536">
    <property type="entry name" value="PKHD-TYPE HYDROXYLASE YBIX"/>
    <property type="match status" value="1"/>
</dbReference>
<dbReference type="Pfam" id="PF13640">
    <property type="entry name" value="2OG-FeII_Oxy_3"/>
    <property type="match status" value="1"/>
</dbReference>
<organism evidence="9 10">
    <name type="scientific">Henriciella pelagia</name>
    <dbReference type="NCBI Taxonomy" id="1977912"/>
    <lineage>
        <taxon>Bacteria</taxon>
        <taxon>Pseudomonadati</taxon>
        <taxon>Pseudomonadota</taxon>
        <taxon>Alphaproteobacteria</taxon>
        <taxon>Hyphomonadales</taxon>
        <taxon>Hyphomonadaceae</taxon>
        <taxon>Henriciella</taxon>
    </lineage>
</organism>
<evidence type="ECO:0000256" key="3">
    <source>
        <dbReference type="ARBA" id="ARBA00022896"/>
    </source>
</evidence>
<dbReference type="RefSeq" id="WP_084392204.1">
    <property type="nucleotide sequence ID" value="NZ_BMKF01000002.1"/>
</dbReference>
<comment type="caution">
    <text evidence="9">The sequence shown here is derived from an EMBL/GenBank/DDBJ whole genome shotgun (WGS) entry which is preliminary data.</text>
</comment>
<keyword evidence="5 7" id="KW-0560">Oxidoreductase</keyword>
<proteinExistence type="inferred from homology"/>
<evidence type="ECO:0000256" key="5">
    <source>
        <dbReference type="ARBA" id="ARBA00023002"/>
    </source>
</evidence>
<comment type="cofactor">
    <cofactor evidence="1 7">
        <name>L-ascorbate</name>
        <dbReference type="ChEBI" id="CHEBI:38290"/>
    </cofactor>
</comment>
<protein>
    <submittedName>
        <fullName evidence="9">PKHD-type hydroxylase YbiX</fullName>
    </submittedName>
</protein>
<evidence type="ECO:0000256" key="2">
    <source>
        <dbReference type="ARBA" id="ARBA00022723"/>
    </source>
</evidence>
<feature type="binding site" evidence="7">
    <location>
        <position position="96"/>
    </location>
    <ligand>
        <name>Fe cation</name>
        <dbReference type="ChEBI" id="CHEBI:24875"/>
    </ligand>
</feature>
<feature type="binding site" evidence="7">
    <location>
        <position position="98"/>
    </location>
    <ligand>
        <name>Fe cation</name>
        <dbReference type="ChEBI" id="CHEBI:24875"/>
    </ligand>
</feature>
<dbReference type="SMART" id="SM00702">
    <property type="entry name" value="P4Hc"/>
    <property type="match status" value="1"/>
</dbReference>
<keyword evidence="4 7" id="KW-0223">Dioxygenase</keyword>
<dbReference type="NCBIfam" id="NF003974">
    <property type="entry name" value="PRK05467.1-3"/>
    <property type="match status" value="1"/>
</dbReference>
<evidence type="ECO:0000256" key="4">
    <source>
        <dbReference type="ARBA" id="ARBA00022964"/>
    </source>
</evidence>
<evidence type="ECO:0000259" key="8">
    <source>
        <dbReference type="PROSITE" id="PS51471"/>
    </source>
</evidence>
<accession>A0ABQ1JNZ5</accession>
<name>A0ABQ1JNZ5_9PROT</name>
<sequence length="221" mass="24353">MFLTIPGILSKTDVKRVLEKAGALDWRDGRETAGRTARAVKSNLQADLKSEAGQGLHDFLMSAISADATMKAMARPKRYSRLLLSRTEGGGHYGFHVDNALMSTDGRQMRTDLSFTLFLSAPETYEGGELHLLTAAGDFMAKPEAGTMILYPSGAIHQVKPVTKGSRIACVGWIESRIQRADQREILFDLESTRAALPKGTREQKLILDKTISNLIRMWAS</sequence>
<dbReference type="InterPro" id="IPR006620">
    <property type="entry name" value="Pro_4_hyd_alph"/>
</dbReference>
<keyword evidence="6 7" id="KW-0408">Iron</keyword>
<dbReference type="InterPro" id="IPR005123">
    <property type="entry name" value="Oxoglu/Fe-dep_dioxygenase_dom"/>
</dbReference>
<feature type="domain" description="Fe2OG dioxygenase" evidence="8">
    <location>
        <begin position="78"/>
        <end position="176"/>
    </location>
</feature>
<evidence type="ECO:0000256" key="6">
    <source>
        <dbReference type="ARBA" id="ARBA00023004"/>
    </source>
</evidence>
<reference evidence="10" key="1">
    <citation type="journal article" date="2019" name="Int. J. Syst. Evol. Microbiol.">
        <title>The Global Catalogue of Microorganisms (GCM) 10K type strain sequencing project: providing services to taxonomists for standard genome sequencing and annotation.</title>
        <authorList>
            <consortium name="The Broad Institute Genomics Platform"/>
            <consortium name="The Broad Institute Genome Sequencing Center for Infectious Disease"/>
            <person name="Wu L."/>
            <person name="Ma J."/>
        </authorList>
    </citation>
    <scope>NUCLEOTIDE SEQUENCE [LARGE SCALE GENOMIC DNA]</scope>
    <source>
        <strain evidence="10">CGMCC 1.15928</strain>
    </source>
</reference>
<evidence type="ECO:0000256" key="1">
    <source>
        <dbReference type="ARBA" id="ARBA00001961"/>
    </source>
</evidence>
<dbReference type="InterPro" id="IPR023550">
    <property type="entry name" value="PKHD_hydroxylase"/>
</dbReference>
<dbReference type="InterPro" id="IPR044862">
    <property type="entry name" value="Pro_4_hyd_alph_FE2OG_OXY"/>
</dbReference>
<dbReference type="NCBIfam" id="NF003975">
    <property type="entry name" value="PRK05467.1-4"/>
    <property type="match status" value="1"/>
</dbReference>
<feature type="binding site" evidence="7">
    <location>
        <position position="167"/>
    </location>
    <ligand>
        <name>2-oxoglutarate</name>
        <dbReference type="ChEBI" id="CHEBI:16810"/>
    </ligand>
</feature>
<dbReference type="PANTHER" id="PTHR41536:SF1">
    <property type="entry name" value="PKHD-TYPE HYDROXYLASE YBIX"/>
    <property type="match status" value="1"/>
</dbReference>
<evidence type="ECO:0000313" key="9">
    <source>
        <dbReference type="EMBL" id="GGB71911.1"/>
    </source>
</evidence>
<evidence type="ECO:0000256" key="7">
    <source>
        <dbReference type="HAMAP-Rule" id="MF_00657"/>
    </source>
</evidence>
<dbReference type="Proteomes" id="UP000628854">
    <property type="component" value="Unassembled WGS sequence"/>
</dbReference>
<keyword evidence="10" id="KW-1185">Reference proteome</keyword>
<dbReference type="Gene3D" id="2.60.120.620">
    <property type="entry name" value="q2cbj1_9rhob like domain"/>
    <property type="match status" value="1"/>
</dbReference>
<dbReference type="PROSITE" id="PS51471">
    <property type="entry name" value="FE2OG_OXY"/>
    <property type="match status" value="1"/>
</dbReference>
<feature type="binding site" evidence="7">
    <location>
        <position position="157"/>
    </location>
    <ligand>
        <name>Fe cation</name>
        <dbReference type="ChEBI" id="CHEBI:24875"/>
    </ligand>
</feature>
<comment type="cofactor">
    <cofactor evidence="7">
        <name>Fe(2+)</name>
        <dbReference type="ChEBI" id="CHEBI:29033"/>
    </cofactor>
    <text evidence="7">Binds 1 Fe(2+) ion per subunit.</text>
</comment>
<keyword evidence="3 7" id="KW-0847">Vitamin C</keyword>
<dbReference type="EMBL" id="BMKF01000002">
    <property type="protein sequence ID" value="GGB71911.1"/>
    <property type="molecule type" value="Genomic_DNA"/>
</dbReference>
<evidence type="ECO:0000313" key="10">
    <source>
        <dbReference type="Proteomes" id="UP000628854"/>
    </source>
</evidence>
<gene>
    <name evidence="9" type="primary">ybiX</name>
    <name evidence="9" type="ORF">GCM10011503_20720</name>
</gene>